<name>A0ABR7J5S4_9FLAO</name>
<protein>
    <recommendedName>
        <fullName evidence="3">CarboxypepD_reg-like domain-containing protein</fullName>
    </recommendedName>
</protein>
<dbReference type="EMBL" id="JACRUJ010000001">
    <property type="protein sequence ID" value="MBC5840884.1"/>
    <property type="molecule type" value="Genomic_DNA"/>
</dbReference>
<dbReference type="SUPFAM" id="SSF49464">
    <property type="entry name" value="Carboxypeptidase regulatory domain-like"/>
    <property type="match status" value="1"/>
</dbReference>
<dbReference type="InterPro" id="IPR008969">
    <property type="entry name" value="CarboxyPept-like_regulatory"/>
</dbReference>
<dbReference type="Pfam" id="PF13715">
    <property type="entry name" value="CarbopepD_reg_2"/>
    <property type="match status" value="1"/>
</dbReference>
<sequence>MKVKILITFLLIYCQISFSQTIKGKISFNNYAIANAEIVNTKTKTIATSDGNGLFTIDAKPNETVVFIAKGYDLKSILITSKLIKENNLMINLVLKAEELKEVVINNQPSIKLGSDTKWEQGKLDQYTLEKNAQRLKVAGVSSHTIENGMDFVRIGKLIGSLFKKEKDSEQPKKNNSLATFKTIAKNSCDQRFFLETLKLKPEQIDLFLQFCENDPKSNALLQDSNDLAVMEFLLNKNNEFKKL</sequence>
<accession>A0ABR7J5S4</accession>
<evidence type="ECO:0008006" key="3">
    <source>
        <dbReference type="Google" id="ProtNLM"/>
    </source>
</evidence>
<keyword evidence="2" id="KW-1185">Reference proteome</keyword>
<gene>
    <name evidence="1" type="ORF">H8R23_05660</name>
</gene>
<dbReference type="Proteomes" id="UP000629963">
    <property type="component" value="Unassembled WGS sequence"/>
</dbReference>
<reference evidence="1 2" key="1">
    <citation type="submission" date="2020-08" db="EMBL/GenBank/DDBJ databases">
        <title>Description of novel Flavobacterium F-380 isolate.</title>
        <authorList>
            <person name="Saticioglu I.B."/>
            <person name="Duman M."/>
            <person name="Altun S."/>
        </authorList>
    </citation>
    <scope>NUCLEOTIDE SEQUENCE [LARGE SCALE GENOMIC DNA]</scope>
    <source>
        <strain evidence="1 2">F-380</strain>
    </source>
</reference>
<comment type="caution">
    <text evidence="1">The sequence shown here is derived from an EMBL/GenBank/DDBJ whole genome shotgun (WGS) entry which is preliminary data.</text>
</comment>
<evidence type="ECO:0000313" key="2">
    <source>
        <dbReference type="Proteomes" id="UP000629963"/>
    </source>
</evidence>
<organism evidence="1 2">
    <name type="scientific">Flavobacterium kayseriense</name>
    <dbReference type="NCBI Taxonomy" id="2764714"/>
    <lineage>
        <taxon>Bacteria</taxon>
        <taxon>Pseudomonadati</taxon>
        <taxon>Bacteroidota</taxon>
        <taxon>Flavobacteriia</taxon>
        <taxon>Flavobacteriales</taxon>
        <taxon>Flavobacteriaceae</taxon>
        <taxon>Flavobacterium</taxon>
    </lineage>
</organism>
<dbReference type="RefSeq" id="WP_187009434.1">
    <property type="nucleotide sequence ID" value="NZ_JACRUI010000001.1"/>
</dbReference>
<evidence type="ECO:0000313" key="1">
    <source>
        <dbReference type="EMBL" id="MBC5840884.1"/>
    </source>
</evidence>
<proteinExistence type="predicted"/>